<sequence>MHQLQQLVGYTVSSLTVLNQCQCPNYLHKKLKLFKKVVISVQGKHFLKIGTHESKDFQITVREFIKSVYVDKKIFASKTSGKPPLNLRNNEDETRRASSYHSYSQSPPYDSQYEERRYGKQAPSLTKKPGSDRGMLRFMSTSRLSDHVQEDRFANEVVTTRVSDYSASSGGDPFRSGTQSPTFQRELGFSSLSREMSRDNLSEDVSSPKVKGESDQAGVRS</sequence>
<proteinExistence type="predicted"/>
<organism evidence="1 2">
    <name type="scientific">Cichorium intybus</name>
    <name type="common">Chicory</name>
    <dbReference type="NCBI Taxonomy" id="13427"/>
    <lineage>
        <taxon>Eukaryota</taxon>
        <taxon>Viridiplantae</taxon>
        <taxon>Streptophyta</taxon>
        <taxon>Embryophyta</taxon>
        <taxon>Tracheophyta</taxon>
        <taxon>Spermatophyta</taxon>
        <taxon>Magnoliopsida</taxon>
        <taxon>eudicotyledons</taxon>
        <taxon>Gunneridae</taxon>
        <taxon>Pentapetalae</taxon>
        <taxon>asterids</taxon>
        <taxon>campanulids</taxon>
        <taxon>Asterales</taxon>
        <taxon>Asteraceae</taxon>
        <taxon>Cichorioideae</taxon>
        <taxon>Cichorieae</taxon>
        <taxon>Cichoriinae</taxon>
        <taxon>Cichorium</taxon>
    </lineage>
</organism>
<gene>
    <name evidence="1" type="ORF">L2E82_38056</name>
</gene>
<name>A0ACB9AGH2_CICIN</name>
<accession>A0ACB9AGH2</accession>
<dbReference type="Proteomes" id="UP001055811">
    <property type="component" value="Linkage Group LG07"/>
</dbReference>
<protein>
    <submittedName>
        <fullName evidence="1">Uncharacterized protein</fullName>
    </submittedName>
</protein>
<comment type="caution">
    <text evidence="1">The sequence shown here is derived from an EMBL/GenBank/DDBJ whole genome shotgun (WGS) entry which is preliminary data.</text>
</comment>
<keyword evidence="2" id="KW-1185">Reference proteome</keyword>
<evidence type="ECO:0000313" key="2">
    <source>
        <dbReference type="Proteomes" id="UP001055811"/>
    </source>
</evidence>
<reference evidence="2" key="1">
    <citation type="journal article" date="2022" name="Mol. Ecol. Resour.">
        <title>The genomes of chicory, endive, great burdock and yacon provide insights into Asteraceae palaeo-polyploidization history and plant inulin production.</title>
        <authorList>
            <person name="Fan W."/>
            <person name="Wang S."/>
            <person name="Wang H."/>
            <person name="Wang A."/>
            <person name="Jiang F."/>
            <person name="Liu H."/>
            <person name="Zhao H."/>
            <person name="Xu D."/>
            <person name="Zhang Y."/>
        </authorList>
    </citation>
    <scope>NUCLEOTIDE SEQUENCE [LARGE SCALE GENOMIC DNA]</scope>
    <source>
        <strain evidence="2">cv. Punajuju</strain>
    </source>
</reference>
<evidence type="ECO:0000313" key="1">
    <source>
        <dbReference type="EMBL" id="KAI3708699.1"/>
    </source>
</evidence>
<dbReference type="EMBL" id="CM042015">
    <property type="protein sequence ID" value="KAI3708699.1"/>
    <property type="molecule type" value="Genomic_DNA"/>
</dbReference>
<reference evidence="1 2" key="2">
    <citation type="journal article" date="2022" name="Mol. Ecol. Resour.">
        <title>The genomes of chicory, endive, great burdock and yacon provide insights into Asteraceae paleo-polyploidization history and plant inulin production.</title>
        <authorList>
            <person name="Fan W."/>
            <person name="Wang S."/>
            <person name="Wang H."/>
            <person name="Wang A."/>
            <person name="Jiang F."/>
            <person name="Liu H."/>
            <person name="Zhao H."/>
            <person name="Xu D."/>
            <person name="Zhang Y."/>
        </authorList>
    </citation>
    <scope>NUCLEOTIDE SEQUENCE [LARGE SCALE GENOMIC DNA]</scope>
    <source>
        <strain evidence="2">cv. Punajuju</strain>
        <tissue evidence="1">Leaves</tissue>
    </source>
</reference>